<evidence type="ECO:0000313" key="1">
    <source>
        <dbReference type="EMBL" id="SVC67139.1"/>
    </source>
</evidence>
<proteinExistence type="predicted"/>
<feature type="non-terminal residue" evidence="1">
    <location>
        <position position="33"/>
    </location>
</feature>
<dbReference type="AlphaFoldDB" id="A0A382P166"/>
<gene>
    <name evidence="1" type="ORF">METZ01_LOCUS319993</name>
</gene>
<name>A0A382P166_9ZZZZ</name>
<reference evidence="1" key="1">
    <citation type="submission" date="2018-05" db="EMBL/GenBank/DDBJ databases">
        <authorList>
            <person name="Lanie J.A."/>
            <person name="Ng W.-L."/>
            <person name="Kazmierczak K.M."/>
            <person name="Andrzejewski T.M."/>
            <person name="Davidsen T.M."/>
            <person name="Wayne K.J."/>
            <person name="Tettelin H."/>
            <person name="Glass J.I."/>
            <person name="Rusch D."/>
            <person name="Podicherti R."/>
            <person name="Tsui H.-C.T."/>
            <person name="Winkler M.E."/>
        </authorList>
    </citation>
    <scope>NUCLEOTIDE SEQUENCE</scope>
</reference>
<sequence length="33" mass="3918">MTSNIIKFVRENKIIQIHSPDSNETILNYIRTK</sequence>
<organism evidence="1">
    <name type="scientific">marine metagenome</name>
    <dbReference type="NCBI Taxonomy" id="408172"/>
    <lineage>
        <taxon>unclassified sequences</taxon>
        <taxon>metagenomes</taxon>
        <taxon>ecological metagenomes</taxon>
    </lineage>
</organism>
<protein>
    <submittedName>
        <fullName evidence="1">Uncharacterized protein</fullName>
    </submittedName>
</protein>
<dbReference type="EMBL" id="UINC01104181">
    <property type="protein sequence ID" value="SVC67139.1"/>
    <property type="molecule type" value="Genomic_DNA"/>
</dbReference>
<accession>A0A382P166</accession>